<dbReference type="AlphaFoldDB" id="E6X6W4"/>
<dbReference type="STRING" id="688270.Celal_3412"/>
<keyword evidence="1" id="KW-0472">Membrane</keyword>
<evidence type="ECO:0000313" key="2">
    <source>
        <dbReference type="EMBL" id="ADV50677.1"/>
    </source>
</evidence>
<dbReference type="Proteomes" id="UP000008634">
    <property type="component" value="Chromosome"/>
</dbReference>
<dbReference type="eggNOG" id="ENOG5032R9T">
    <property type="taxonomic scope" value="Bacteria"/>
</dbReference>
<dbReference type="HOGENOM" id="CLU_1364143_0_0_10"/>
<evidence type="ECO:0000256" key="1">
    <source>
        <dbReference type="SAM" id="Phobius"/>
    </source>
</evidence>
<proteinExistence type="predicted"/>
<protein>
    <submittedName>
        <fullName evidence="2">Uncharacterized protein</fullName>
    </submittedName>
</protein>
<organism evidence="2 3">
    <name type="scientific">Cellulophaga algicola (strain DSM 14237 / IC166 / ACAM 630)</name>
    <dbReference type="NCBI Taxonomy" id="688270"/>
    <lineage>
        <taxon>Bacteria</taxon>
        <taxon>Pseudomonadati</taxon>
        <taxon>Bacteroidota</taxon>
        <taxon>Flavobacteriia</taxon>
        <taxon>Flavobacteriales</taxon>
        <taxon>Flavobacteriaceae</taxon>
        <taxon>Cellulophaga</taxon>
    </lineage>
</organism>
<dbReference type="KEGG" id="cao:Celal_3412"/>
<feature type="transmembrane region" description="Helical" evidence="1">
    <location>
        <begin position="88"/>
        <end position="109"/>
    </location>
</feature>
<dbReference type="OrthoDB" id="766141at2"/>
<name>E6X6W4_CELAD</name>
<accession>E6X6W4</accession>
<keyword evidence="1" id="KW-1133">Transmembrane helix</keyword>
<keyword evidence="3" id="KW-1185">Reference proteome</keyword>
<reference evidence="2 3" key="1">
    <citation type="journal article" date="2010" name="Stand. Genomic Sci.">
        <title>Complete genome sequence of Cellulophaga algicola type strain (IC166).</title>
        <authorList>
            <person name="Abt B."/>
            <person name="Lu M."/>
            <person name="Misra M."/>
            <person name="Han C."/>
            <person name="Nolan M."/>
            <person name="Lucas S."/>
            <person name="Hammon N."/>
            <person name="Deshpande S."/>
            <person name="Cheng J.F."/>
            <person name="Tapia R."/>
            <person name="Goodwin L."/>
            <person name="Pitluck S."/>
            <person name="Liolios K."/>
            <person name="Pagani I."/>
            <person name="Ivanova N."/>
            <person name="Mavromatis K."/>
            <person name="Ovchinikova G."/>
            <person name="Pati A."/>
            <person name="Chen A."/>
            <person name="Palaniappan K."/>
            <person name="Land M."/>
            <person name="Hauser L."/>
            <person name="Chang Y.J."/>
            <person name="Jeffries C.D."/>
            <person name="Detter J.C."/>
            <person name="Brambilla E."/>
            <person name="Rohde M."/>
            <person name="Tindall B.J."/>
            <person name="Goker M."/>
            <person name="Woyke T."/>
            <person name="Bristow J."/>
            <person name="Eisen J.A."/>
            <person name="Markowitz V."/>
            <person name="Hugenholtz P."/>
            <person name="Kyrpides N.C."/>
            <person name="Klenk H.P."/>
            <person name="Lapidus A."/>
        </authorList>
    </citation>
    <scope>NUCLEOTIDE SEQUENCE [LARGE SCALE GENOMIC DNA]</scope>
    <source>
        <strain evidence="3">DSM 14237 / IC166 / ACAM 630</strain>
    </source>
</reference>
<evidence type="ECO:0000313" key="3">
    <source>
        <dbReference type="Proteomes" id="UP000008634"/>
    </source>
</evidence>
<dbReference type="EMBL" id="CP002453">
    <property type="protein sequence ID" value="ADV50677.1"/>
    <property type="molecule type" value="Genomic_DNA"/>
</dbReference>
<dbReference type="RefSeq" id="WP_013552129.1">
    <property type="nucleotide sequence ID" value="NC_014934.1"/>
</dbReference>
<keyword evidence="1" id="KW-0812">Transmembrane</keyword>
<gene>
    <name evidence="2" type="ordered locus">Celal_3412</name>
</gene>
<sequence>MIFYGTKGTHLHSERKSGIKCDNCNENTVHNLSVYGKYAYLYWIPVFPMGRKSFSECTNCKVTLEQNGMNEKLKNASKEVSKNTKTPIWYWSGLGIILAIIGVIIFTNLKHSGDLQDYINEPAVGDVIKYKNSESGYFTTLKITSITADSVFVIQNDYETNKKSDVNEIDKLANYTEPSYFMGKDEIRNLFDEKVFYDIKR</sequence>